<dbReference type="STRING" id="290315.Clim_1039"/>
<dbReference type="Proteomes" id="UP000008841">
    <property type="component" value="Chromosome"/>
</dbReference>
<proteinExistence type="predicted"/>
<evidence type="ECO:0000313" key="1">
    <source>
        <dbReference type="EMBL" id="ACD90114.1"/>
    </source>
</evidence>
<gene>
    <name evidence="1" type="ordered locus">Clim_1039</name>
</gene>
<accession>B3EC39</accession>
<dbReference type="AlphaFoldDB" id="B3EC39"/>
<organism evidence="1 2">
    <name type="scientific">Chlorobium limicola (strain DSM 245 / NBRC 103803 / 6330)</name>
    <dbReference type="NCBI Taxonomy" id="290315"/>
    <lineage>
        <taxon>Bacteria</taxon>
        <taxon>Pseudomonadati</taxon>
        <taxon>Chlorobiota</taxon>
        <taxon>Chlorobiia</taxon>
        <taxon>Chlorobiales</taxon>
        <taxon>Chlorobiaceae</taxon>
        <taxon>Chlorobium/Pelodictyon group</taxon>
        <taxon>Chlorobium</taxon>
    </lineage>
</organism>
<reference evidence="1 2" key="1">
    <citation type="submission" date="2008-05" db="EMBL/GenBank/DDBJ databases">
        <title>Complete sequence of Chlorobium limicola DSM 245.</title>
        <authorList>
            <consortium name="US DOE Joint Genome Institute"/>
            <person name="Lucas S."/>
            <person name="Copeland A."/>
            <person name="Lapidus A."/>
            <person name="Glavina del Rio T."/>
            <person name="Dalin E."/>
            <person name="Tice H."/>
            <person name="Bruce D."/>
            <person name="Goodwin L."/>
            <person name="Pitluck S."/>
            <person name="Schmutz J."/>
            <person name="Larimer F."/>
            <person name="Land M."/>
            <person name="Hauser L."/>
            <person name="Kyrpides N."/>
            <person name="Ovchinnikova G."/>
            <person name="Zhao F."/>
            <person name="Li T."/>
            <person name="Liu Z."/>
            <person name="Overmann J."/>
            <person name="Bryant D.A."/>
            <person name="Richardson P."/>
        </authorList>
    </citation>
    <scope>NUCLEOTIDE SEQUENCE [LARGE SCALE GENOMIC DNA]</scope>
    <source>
        <strain evidence="2">DSM 245 / NBRC 103803 / 6330</strain>
    </source>
</reference>
<dbReference type="EMBL" id="CP001097">
    <property type="protein sequence ID" value="ACD90114.1"/>
    <property type="molecule type" value="Genomic_DNA"/>
</dbReference>
<dbReference type="KEGG" id="cli:Clim_1039"/>
<sequence>MESWQFQELRDWTVKVELLLVMVQVIDRNFIVVIFDALQEGSQ</sequence>
<protein>
    <submittedName>
        <fullName evidence="1">Uncharacterized protein</fullName>
    </submittedName>
</protein>
<name>B3EC39_CHLL2</name>
<evidence type="ECO:0000313" key="2">
    <source>
        <dbReference type="Proteomes" id="UP000008841"/>
    </source>
</evidence>
<dbReference type="HOGENOM" id="CLU_3231373_0_0_10"/>